<sequence>MNHFDNKTLAHAAPSRAHCDRPVESLFQPFGIALLVREPDSGICAAATAAAQSHRDRRCESSSPFERRRFGVAIVVLLRTAFAETVRAPSFDSSFPLNASIGR</sequence>
<keyword evidence="1" id="KW-1185">Reference proteome</keyword>
<evidence type="ECO:0000313" key="1">
    <source>
        <dbReference type="Proteomes" id="UP000095287"/>
    </source>
</evidence>
<organism evidence="1 2">
    <name type="scientific">Steinernema glaseri</name>
    <dbReference type="NCBI Taxonomy" id="37863"/>
    <lineage>
        <taxon>Eukaryota</taxon>
        <taxon>Metazoa</taxon>
        <taxon>Ecdysozoa</taxon>
        <taxon>Nematoda</taxon>
        <taxon>Chromadorea</taxon>
        <taxon>Rhabditida</taxon>
        <taxon>Tylenchina</taxon>
        <taxon>Panagrolaimomorpha</taxon>
        <taxon>Strongyloidoidea</taxon>
        <taxon>Steinernematidae</taxon>
        <taxon>Steinernema</taxon>
    </lineage>
</organism>
<accession>A0A1I7YX73</accession>
<dbReference type="WBParaSite" id="L893_g20611.t1">
    <property type="protein sequence ID" value="L893_g20611.t1"/>
    <property type="gene ID" value="L893_g20611"/>
</dbReference>
<protein>
    <submittedName>
        <fullName evidence="2">Uncharacterized protein</fullName>
    </submittedName>
</protein>
<evidence type="ECO:0000313" key="2">
    <source>
        <dbReference type="WBParaSite" id="L893_g20611.t1"/>
    </source>
</evidence>
<dbReference type="Proteomes" id="UP000095287">
    <property type="component" value="Unplaced"/>
</dbReference>
<proteinExistence type="predicted"/>
<dbReference type="AlphaFoldDB" id="A0A1I7YX73"/>
<reference evidence="2" key="1">
    <citation type="submission" date="2016-11" db="UniProtKB">
        <authorList>
            <consortium name="WormBaseParasite"/>
        </authorList>
    </citation>
    <scope>IDENTIFICATION</scope>
</reference>
<name>A0A1I7YX73_9BILA</name>